<protein>
    <recommendedName>
        <fullName evidence="2">Glutamine--scyllo-inositol aminotransferase</fullName>
    </recommendedName>
</protein>
<organism evidence="1">
    <name type="scientific">marine metagenome</name>
    <dbReference type="NCBI Taxonomy" id="408172"/>
    <lineage>
        <taxon>unclassified sequences</taxon>
        <taxon>metagenomes</taxon>
        <taxon>ecological metagenomes</taxon>
    </lineage>
</organism>
<dbReference type="InterPro" id="IPR015421">
    <property type="entry name" value="PyrdxlP-dep_Trfase_major"/>
</dbReference>
<evidence type="ECO:0008006" key="2">
    <source>
        <dbReference type="Google" id="ProtNLM"/>
    </source>
</evidence>
<sequence>MKNKIKLFDPFIDRNEKNAINEVLKSHFWASGSGHGRVGKFEKSFRKFVGSRECIAVNSGTAALNLGLSLFDLKNKEVILPSLSFVSTAHSIIINGGKPIFIDVEEDTLNMDAKKIEKKITSRTAIILPVHFAGLPCKMNEISEICNKHRLNIIEDAAHAAGSEYQKKKIGSHGDAVCFSFHPVKNLAMPTGGIISLNHKNYRKMRKILEAARWCGITDRKGAIYDVKSLGNNYYMNEFSAAIGLTQLKKLNKMNKIRKNIASIYDKEICLERKIPYSRYCSYHIYWIQVNNREKFRRKMEEMNIETGIQYKPIHTFTMY</sequence>
<dbReference type="InterPro" id="IPR000653">
    <property type="entry name" value="DegT/StrS_aminotransferase"/>
</dbReference>
<feature type="non-terminal residue" evidence="1">
    <location>
        <position position="320"/>
    </location>
</feature>
<dbReference type="SUPFAM" id="SSF53383">
    <property type="entry name" value="PLP-dependent transferases"/>
    <property type="match status" value="1"/>
</dbReference>
<dbReference type="PIRSF" id="PIRSF000390">
    <property type="entry name" value="PLP_StrS"/>
    <property type="match status" value="1"/>
</dbReference>
<accession>A0A382LYP8</accession>
<dbReference type="InterPro" id="IPR015422">
    <property type="entry name" value="PyrdxlP-dep_Trfase_small"/>
</dbReference>
<reference evidence="1" key="1">
    <citation type="submission" date="2018-05" db="EMBL/GenBank/DDBJ databases">
        <authorList>
            <person name="Lanie J.A."/>
            <person name="Ng W.-L."/>
            <person name="Kazmierczak K.M."/>
            <person name="Andrzejewski T.M."/>
            <person name="Davidsen T.M."/>
            <person name="Wayne K.J."/>
            <person name="Tettelin H."/>
            <person name="Glass J.I."/>
            <person name="Rusch D."/>
            <person name="Podicherti R."/>
            <person name="Tsui H.-C.T."/>
            <person name="Winkler M.E."/>
        </authorList>
    </citation>
    <scope>NUCLEOTIDE SEQUENCE</scope>
</reference>
<dbReference type="Gene3D" id="3.90.1150.10">
    <property type="entry name" value="Aspartate Aminotransferase, domain 1"/>
    <property type="match status" value="1"/>
</dbReference>
<dbReference type="InterPro" id="IPR015424">
    <property type="entry name" value="PyrdxlP-dep_Trfase"/>
</dbReference>
<dbReference type="EMBL" id="UINC01090173">
    <property type="protein sequence ID" value="SVC41879.1"/>
    <property type="molecule type" value="Genomic_DNA"/>
</dbReference>
<dbReference type="CDD" id="cd00616">
    <property type="entry name" value="AHBA_syn"/>
    <property type="match status" value="1"/>
</dbReference>
<dbReference type="PANTHER" id="PTHR30244:SF34">
    <property type="entry name" value="DTDP-4-AMINO-4,6-DIDEOXYGALACTOSE TRANSAMINASE"/>
    <property type="match status" value="1"/>
</dbReference>
<name>A0A382LYP8_9ZZZZ</name>
<dbReference type="PANTHER" id="PTHR30244">
    <property type="entry name" value="TRANSAMINASE"/>
    <property type="match status" value="1"/>
</dbReference>
<dbReference type="GO" id="GO:0008483">
    <property type="term" value="F:transaminase activity"/>
    <property type="evidence" value="ECO:0007669"/>
    <property type="project" value="TreeGrafter"/>
</dbReference>
<dbReference type="Gene3D" id="3.40.640.10">
    <property type="entry name" value="Type I PLP-dependent aspartate aminotransferase-like (Major domain)"/>
    <property type="match status" value="1"/>
</dbReference>
<dbReference type="Pfam" id="PF01041">
    <property type="entry name" value="DegT_DnrJ_EryC1"/>
    <property type="match status" value="1"/>
</dbReference>
<dbReference type="AlphaFoldDB" id="A0A382LYP8"/>
<dbReference type="GO" id="GO:0030170">
    <property type="term" value="F:pyridoxal phosphate binding"/>
    <property type="evidence" value="ECO:0007669"/>
    <property type="project" value="TreeGrafter"/>
</dbReference>
<dbReference type="GO" id="GO:0000271">
    <property type="term" value="P:polysaccharide biosynthetic process"/>
    <property type="evidence" value="ECO:0007669"/>
    <property type="project" value="TreeGrafter"/>
</dbReference>
<gene>
    <name evidence="1" type="ORF">METZ01_LOCUS294733</name>
</gene>
<evidence type="ECO:0000313" key="1">
    <source>
        <dbReference type="EMBL" id="SVC41879.1"/>
    </source>
</evidence>
<proteinExistence type="predicted"/>